<dbReference type="Pfam" id="PF00106">
    <property type="entry name" value="adh_short"/>
    <property type="match status" value="1"/>
</dbReference>
<dbReference type="PANTHER" id="PTHR43976:SF16">
    <property type="entry name" value="SHORT-CHAIN DEHYDROGENASE_REDUCTASE FAMILY PROTEIN"/>
    <property type="match status" value="1"/>
</dbReference>
<dbReference type="PRINTS" id="PR00080">
    <property type="entry name" value="SDRFAMILY"/>
</dbReference>
<dbReference type="Proteomes" id="UP000184330">
    <property type="component" value="Unassembled WGS sequence"/>
</dbReference>
<evidence type="ECO:0000256" key="1">
    <source>
        <dbReference type="ARBA" id="ARBA00006484"/>
    </source>
</evidence>
<dbReference type="InterPro" id="IPR051911">
    <property type="entry name" value="SDR_oxidoreductase"/>
</dbReference>
<dbReference type="Gene3D" id="3.40.50.720">
    <property type="entry name" value="NAD(P)-binding Rossmann-like Domain"/>
    <property type="match status" value="1"/>
</dbReference>
<sequence length="297" mass="32301">MNPVNTKPYITGCSSGIGRALAELIANKPSHHLIATARKVPDLSYLPDDNPNILKVALDVTSVDSVKNAFTAAKEHFGDNWHLDVVVNNAGYSLSGDTEGATEEESHLEIETLFFGTARVTMKAVEVMRQDKVGEEWRGGVVFNVSSLAGLVGLAGHAYYHAGKHAVEGWTESVAREMSPDWNINFCIIEPSGVRTNFEGHSKAAITPHPAYADPSMPARKLESYVKMGMKAGAAAGMMEPKQVAETIYKIAARGEKVPLRLPLGKVAWMMGKGKFEGLLREWEEVKEISFMGKEGS</sequence>
<protein>
    <submittedName>
        <fullName evidence="4">Related to ketoreductases</fullName>
    </submittedName>
</protein>
<dbReference type="OrthoDB" id="1274115at2759"/>
<gene>
    <name evidence="4" type="ORF">PAC_18432</name>
</gene>
<evidence type="ECO:0000256" key="2">
    <source>
        <dbReference type="ARBA" id="ARBA00023002"/>
    </source>
</evidence>
<dbReference type="EMBL" id="FJOG01000056">
    <property type="protein sequence ID" value="CZR68533.1"/>
    <property type="molecule type" value="Genomic_DNA"/>
</dbReference>
<proteinExistence type="inferred from homology"/>
<evidence type="ECO:0000313" key="4">
    <source>
        <dbReference type="EMBL" id="CZR68533.1"/>
    </source>
</evidence>
<keyword evidence="2" id="KW-0560">Oxidoreductase</keyword>
<dbReference type="InterPro" id="IPR002347">
    <property type="entry name" value="SDR_fam"/>
</dbReference>
<dbReference type="SUPFAM" id="SSF51735">
    <property type="entry name" value="NAD(P)-binding Rossmann-fold domains"/>
    <property type="match status" value="1"/>
</dbReference>
<dbReference type="STRING" id="576137.A0A1L7XU28"/>
<organism evidence="4 5">
    <name type="scientific">Phialocephala subalpina</name>
    <dbReference type="NCBI Taxonomy" id="576137"/>
    <lineage>
        <taxon>Eukaryota</taxon>
        <taxon>Fungi</taxon>
        <taxon>Dikarya</taxon>
        <taxon>Ascomycota</taxon>
        <taxon>Pezizomycotina</taxon>
        <taxon>Leotiomycetes</taxon>
        <taxon>Helotiales</taxon>
        <taxon>Mollisiaceae</taxon>
        <taxon>Phialocephala</taxon>
        <taxon>Phialocephala fortinii species complex</taxon>
    </lineage>
</organism>
<dbReference type="InterPro" id="IPR036291">
    <property type="entry name" value="NAD(P)-bd_dom_sf"/>
</dbReference>
<dbReference type="GO" id="GO:0016491">
    <property type="term" value="F:oxidoreductase activity"/>
    <property type="evidence" value="ECO:0007669"/>
    <property type="project" value="UniProtKB-KW"/>
</dbReference>
<dbReference type="PRINTS" id="PR00081">
    <property type="entry name" value="GDHRDH"/>
</dbReference>
<evidence type="ECO:0000256" key="3">
    <source>
        <dbReference type="RuleBase" id="RU000363"/>
    </source>
</evidence>
<dbReference type="PANTHER" id="PTHR43976">
    <property type="entry name" value="SHORT CHAIN DEHYDROGENASE"/>
    <property type="match status" value="1"/>
</dbReference>
<dbReference type="AlphaFoldDB" id="A0A1L7XU28"/>
<keyword evidence="5" id="KW-1185">Reference proteome</keyword>
<reference evidence="4 5" key="1">
    <citation type="submission" date="2016-03" db="EMBL/GenBank/DDBJ databases">
        <authorList>
            <person name="Ploux O."/>
        </authorList>
    </citation>
    <scope>NUCLEOTIDE SEQUENCE [LARGE SCALE GENOMIC DNA]</scope>
    <source>
        <strain evidence="4 5">UAMH 11012</strain>
    </source>
</reference>
<name>A0A1L7XU28_9HELO</name>
<evidence type="ECO:0000313" key="5">
    <source>
        <dbReference type="Proteomes" id="UP000184330"/>
    </source>
</evidence>
<comment type="similarity">
    <text evidence="1 3">Belongs to the short-chain dehydrogenases/reductases (SDR) family.</text>
</comment>
<accession>A0A1L7XU28</accession>